<accession>A0A840A8D1</accession>
<gene>
    <name evidence="1" type="ORF">GGQ83_001755</name>
</gene>
<protein>
    <submittedName>
        <fullName evidence="1">Uncharacterized protein</fullName>
    </submittedName>
</protein>
<dbReference type="EMBL" id="JACIDJ010000002">
    <property type="protein sequence ID" value="MBB3898318.1"/>
    <property type="molecule type" value="Genomic_DNA"/>
</dbReference>
<sequence>MTWSIDARIPVHLLANEDNLALALSRGKPAAVLTAGGEAAPDGAVAITEFKPGEAPHAAACGCCLGRGEAAKALDMLFQGRVRGTVPWFDRVLALDPHGDVAAALREDAVTAARYRRA</sequence>
<organism evidence="1 2">
    <name type="scientific">Roseococcus suduntuyensis</name>
    <dbReference type="NCBI Taxonomy" id="455361"/>
    <lineage>
        <taxon>Bacteria</taxon>
        <taxon>Pseudomonadati</taxon>
        <taxon>Pseudomonadota</taxon>
        <taxon>Alphaproteobacteria</taxon>
        <taxon>Acetobacterales</taxon>
        <taxon>Roseomonadaceae</taxon>
        <taxon>Roseococcus</taxon>
    </lineage>
</organism>
<dbReference type="Proteomes" id="UP000553193">
    <property type="component" value="Unassembled WGS sequence"/>
</dbReference>
<dbReference type="AlphaFoldDB" id="A0A840A8D1"/>
<evidence type="ECO:0000313" key="2">
    <source>
        <dbReference type="Proteomes" id="UP000553193"/>
    </source>
</evidence>
<keyword evidence="2" id="KW-1185">Reference proteome</keyword>
<name>A0A840A8D1_9PROT</name>
<reference evidence="1 2" key="1">
    <citation type="submission" date="2020-08" db="EMBL/GenBank/DDBJ databases">
        <title>Genomic Encyclopedia of Type Strains, Phase IV (KMG-IV): sequencing the most valuable type-strain genomes for metagenomic binning, comparative biology and taxonomic classification.</title>
        <authorList>
            <person name="Goeker M."/>
        </authorList>
    </citation>
    <scope>NUCLEOTIDE SEQUENCE [LARGE SCALE GENOMIC DNA]</scope>
    <source>
        <strain evidence="1 2">DSM 19979</strain>
    </source>
</reference>
<evidence type="ECO:0000313" key="1">
    <source>
        <dbReference type="EMBL" id="MBB3898318.1"/>
    </source>
</evidence>
<comment type="caution">
    <text evidence="1">The sequence shown here is derived from an EMBL/GenBank/DDBJ whole genome shotgun (WGS) entry which is preliminary data.</text>
</comment>
<proteinExistence type="predicted"/>
<dbReference type="RefSeq" id="WP_184383389.1">
    <property type="nucleotide sequence ID" value="NZ_JACIDJ010000002.1"/>
</dbReference>